<protein>
    <recommendedName>
        <fullName evidence="3 8">Mediator of RNA polymerase II transcription subunit 4</fullName>
    </recommendedName>
    <alternativeName>
        <fullName evidence="7 8">Mediator complex subunit 4</fullName>
    </alternativeName>
</protein>
<organism evidence="11 12">
    <name type="scientific">Psilocybe cyanescens</name>
    <dbReference type="NCBI Taxonomy" id="93625"/>
    <lineage>
        <taxon>Eukaryota</taxon>
        <taxon>Fungi</taxon>
        <taxon>Dikarya</taxon>
        <taxon>Basidiomycota</taxon>
        <taxon>Agaricomycotina</taxon>
        <taxon>Agaricomycetes</taxon>
        <taxon>Agaricomycetidae</taxon>
        <taxon>Agaricales</taxon>
        <taxon>Agaricineae</taxon>
        <taxon>Strophariaceae</taxon>
        <taxon>Psilocybe</taxon>
    </lineage>
</organism>
<dbReference type="AlphaFoldDB" id="A0A409XL52"/>
<comment type="subcellular location">
    <subcellularLocation>
        <location evidence="1 8">Nucleus</location>
    </subcellularLocation>
</comment>
<dbReference type="OrthoDB" id="1929813at2759"/>
<comment type="subunit">
    <text evidence="8">Component of the Mediator complex.</text>
</comment>
<evidence type="ECO:0000256" key="7">
    <source>
        <dbReference type="ARBA" id="ARBA00031257"/>
    </source>
</evidence>
<feature type="coiled-coil region" evidence="9">
    <location>
        <begin position="75"/>
        <end position="127"/>
    </location>
</feature>
<keyword evidence="9" id="KW-0175">Coiled coil</keyword>
<keyword evidence="5 8" id="KW-0804">Transcription</keyword>
<reference evidence="11 12" key="1">
    <citation type="journal article" date="2018" name="Evol. Lett.">
        <title>Horizontal gene cluster transfer increased hallucinogenic mushroom diversity.</title>
        <authorList>
            <person name="Reynolds H.T."/>
            <person name="Vijayakumar V."/>
            <person name="Gluck-Thaler E."/>
            <person name="Korotkin H.B."/>
            <person name="Matheny P.B."/>
            <person name="Slot J.C."/>
        </authorList>
    </citation>
    <scope>NUCLEOTIDE SEQUENCE [LARGE SCALE GENOMIC DNA]</scope>
    <source>
        <strain evidence="11 12">2631</strain>
    </source>
</reference>
<evidence type="ECO:0000256" key="2">
    <source>
        <dbReference type="ARBA" id="ARBA00009626"/>
    </source>
</evidence>
<dbReference type="GO" id="GO:0016592">
    <property type="term" value="C:mediator complex"/>
    <property type="evidence" value="ECO:0007669"/>
    <property type="project" value="InterPro"/>
</dbReference>
<keyword evidence="8" id="KW-0010">Activator</keyword>
<evidence type="ECO:0000256" key="3">
    <source>
        <dbReference type="ARBA" id="ARBA00020629"/>
    </source>
</evidence>
<accession>A0A409XL52</accession>
<dbReference type="Pfam" id="PF10018">
    <property type="entry name" value="Med4"/>
    <property type="match status" value="1"/>
</dbReference>
<dbReference type="PANTHER" id="PTHR13208:SF2">
    <property type="entry name" value="MEDIATOR OF RNA POLYMERASE II TRANSCRIPTION SUBUNIT 4"/>
    <property type="match status" value="1"/>
</dbReference>
<dbReference type="GO" id="GO:0070847">
    <property type="term" value="C:core mediator complex"/>
    <property type="evidence" value="ECO:0007669"/>
    <property type="project" value="TreeGrafter"/>
</dbReference>
<feature type="region of interest" description="Disordered" evidence="10">
    <location>
        <begin position="193"/>
        <end position="223"/>
    </location>
</feature>
<dbReference type="InParanoid" id="A0A409XL52"/>
<evidence type="ECO:0000313" key="11">
    <source>
        <dbReference type="EMBL" id="PPQ91461.1"/>
    </source>
</evidence>
<comment type="function">
    <text evidence="8">Component of the Mediator complex, a coactivator involved in the regulated transcription of nearly all RNA polymerase II-dependent genes. Mediator functions as a bridge to convey information from gene-specific regulatory proteins to the basal RNA polymerase II transcription machinery. Mediator is recruited to promoters by direct interactions with regulatory proteins and serves as a scaffold for the assembly of a functional preinitiation complex with RNA polymerase II and the general transcription factors.</text>
</comment>
<evidence type="ECO:0000256" key="6">
    <source>
        <dbReference type="ARBA" id="ARBA00023242"/>
    </source>
</evidence>
<evidence type="ECO:0000256" key="9">
    <source>
        <dbReference type="SAM" id="Coils"/>
    </source>
</evidence>
<keyword evidence="12" id="KW-1185">Reference proteome</keyword>
<dbReference type="Proteomes" id="UP000283269">
    <property type="component" value="Unassembled WGS sequence"/>
</dbReference>
<dbReference type="PANTHER" id="PTHR13208">
    <property type="entry name" value="MEDIATOR OF RNA POLYMERASE II TRANSCRIPTION SUBUNIT 4"/>
    <property type="match status" value="1"/>
</dbReference>
<keyword evidence="6 8" id="KW-0539">Nucleus</keyword>
<dbReference type="STRING" id="93625.A0A409XL52"/>
<evidence type="ECO:0000256" key="5">
    <source>
        <dbReference type="ARBA" id="ARBA00023163"/>
    </source>
</evidence>
<dbReference type="GO" id="GO:0003712">
    <property type="term" value="F:transcription coregulator activity"/>
    <property type="evidence" value="ECO:0007669"/>
    <property type="project" value="InterPro"/>
</dbReference>
<gene>
    <name evidence="8" type="primary">MED4</name>
    <name evidence="11" type="ORF">CVT25_013718</name>
</gene>
<evidence type="ECO:0000256" key="8">
    <source>
        <dbReference type="RuleBase" id="RU364141"/>
    </source>
</evidence>
<keyword evidence="4 8" id="KW-0805">Transcription regulation</keyword>
<proteinExistence type="inferred from homology"/>
<dbReference type="InterPro" id="IPR019258">
    <property type="entry name" value="Mediator_Med4"/>
</dbReference>
<name>A0A409XL52_PSICY</name>
<evidence type="ECO:0000256" key="4">
    <source>
        <dbReference type="ARBA" id="ARBA00023015"/>
    </source>
</evidence>
<comment type="caution">
    <text evidence="11">The sequence shown here is derived from an EMBL/GenBank/DDBJ whole genome shotgun (WGS) entry which is preliminary data.</text>
</comment>
<comment type="similarity">
    <text evidence="2 8">Belongs to the Mediator complex subunit 4 family.</text>
</comment>
<evidence type="ECO:0000256" key="1">
    <source>
        <dbReference type="ARBA" id="ARBA00004123"/>
    </source>
</evidence>
<dbReference type="GO" id="GO:0006357">
    <property type="term" value="P:regulation of transcription by RNA polymerase II"/>
    <property type="evidence" value="ECO:0007669"/>
    <property type="project" value="InterPro"/>
</dbReference>
<dbReference type="EMBL" id="NHYD01001342">
    <property type="protein sequence ID" value="PPQ91461.1"/>
    <property type="molecule type" value="Genomic_DNA"/>
</dbReference>
<evidence type="ECO:0000313" key="12">
    <source>
        <dbReference type="Proteomes" id="UP000283269"/>
    </source>
</evidence>
<evidence type="ECO:0000256" key="10">
    <source>
        <dbReference type="SAM" id="MobiDB-lite"/>
    </source>
</evidence>
<sequence>MSQQPKPPALPSSRNDADSMSGILLAPLNELQALANTLFLSLSPPQSKPPPPPSLAAFLECDKAMAAAINLAHVHQIKQRNIDILEAEILDLETQWRDICTGLASGKAELEELIEEGDERIKAIDEAKKASIPYPELLAYAQSLSAFTSAPPNMPDLSLPGQPPPPLFFPPFPNEEKMRRGHLNAEAPLGLLGETHSVGRPPTVSPPKAEGTHNITGANPYRHDIRAPQPQIFDLDLDLNPDL</sequence>